<dbReference type="SMART" id="SM00331">
    <property type="entry name" value="PP2C_SIG"/>
    <property type="match status" value="1"/>
</dbReference>
<evidence type="ECO:0000259" key="2">
    <source>
        <dbReference type="PROSITE" id="PS51746"/>
    </source>
</evidence>
<protein>
    <submittedName>
        <fullName evidence="3">Serine/threonine protein phosphatase</fullName>
    </submittedName>
</protein>
<dbReference type="AlphaFoldDB" id="A0A255GGV7"/>
<dbReference type="InterPro" id="IPR036457">
    <property type="entry name" value="PPM-type-like_dom_sf"/>
</dbReference>
<evidence type="ECO:0000256" key="1">
    <source>
        <dbReference type="SAM" id="MobiDB-lite"/>
    </source>
</evidence>
<dbReference type="Gene3D" id="3.60.40.10">
    <property type="entry name" value="PPM-type phosphatase domain"/>
    <property type="match status" value="1"/>
</dbReference>
<evidence type="ECO:0000313" key="4">
    <source>
        <dbReference type="Proteomes" id="UP000215896"/>
    </source>
</evidence>
<dbReference type="SMART" id="SM00332">
    <property type="entry name" value="PP2Cc"/>
    <property type="match status" value="1"/>
</dbReference>
<dbReference type="OrthoDB" id="9801841at2"/>
<dbReference type="Pfam" id="PF13672">
    <property type="entry name" value="PP2C_2"/>
    <property type="match status" value="1"/>
</dbReference>
<name>A0A255GGV7_9ACTN</name>
<reference evidence="3 4" key="1">
    <citation type="submission" date="2017-07" db="EMBL/GenBank/DDBJ databases">
        <title>Draft whole genome sequences of clinical Proprionibacteriaceae strains.</title>
        <authorList>
            <person name="Bernier A.-M."/>
            <person name="Bernard K."/>
            <person name="Domingo M.-C."/>
        </authorList>
    </citation>
    <scope>NUCLEOTIDE SEQUENCE [LARGE SCALE GENOMIC DNA]</scope>
    <source>
        <strain evidence="3 4">NML 030167</strain>
    </source>
</reference>
<dbReference type="SUPFAM" id="SSF81606">
    <property type="entry name" value="PP2C-like"/>
    <property type="match status" value="1"/>
</dbReference>
<proteinExistence type="predicted"/>
<keyword evidence="4" id="KW-1185">Reference proteome</keyword>
<dbReference type="Proteomes" id="UP000215896">
    <property type="component" value="Unassembled WGS sequence"/>
</dbReference>
<accession>A0A255GGV7</accession>
<dbReference type="PROSITE" id="PS51746">
    <property type="entry name" value="PPM_2"/>
    <property type="match status" value="1"/>
</dbReference>
<dbReference type="CDD" id="cd00143">
    <property type="entry name" value="PP2Cc"/>
    <property type="match status" value="1"/>
</dbReference>
<dbReference type="EMBL" id="NMVO01000012">
    <property type="protein sequence ID" value="OYO14821.1"/>
    <property type="molecule type" value="Genomic_DNA"/>
</dbReference>
<feature type="domain" description="PPM-type phosphatase" evidence="2">
    <location>
        <begin position="108"/>
        <end position="376"/>
    </location>
</feature>
<comment type="caution">
    <text evidence="3">The sequence shown here is derived from an EMBL/GenBank/DDBJ whole genome shotgun (WGS) entry which is preliminary data.</text>
</comment>
<sequence length="384" mass="40117">MTLDKSAPGPLPCPFCGSQIQPWEAYCEGCGAEQVPTAAAPQPTEEPARDSRSVHLPGARTAEAARPERPAVCRECGGTIDADGYCEQCGTKAPTVREHWSESPAPWVGGVCDRGIRHPRNEDAMALAIDETEPDRAVLVVCDGVSSSADSDVASLAAARTARDLLLQQRPSGLGTEQSRQQAQLAVLAEAVRAANEAVIVATAAKPADPDQPVDPNAMGGSTASCTFAAAVVADGEIVHGSLGDSRIYWLADRGESRQLSVDDSVAQMRIAAGVERELAENGPQAHAITKWLGRDAPDLRPTGGVLPVPGEGWLLVCSDGLWNYASTPEELETVVARALVTDPANAEPTRLAEALVDWANAQGGKDNITVALARFGGQALPPG</sequence>
<evidence type="ECO:0000313" key="3">
    <source>
        <dbReference type="EMBL" id="OYO14821.1"/>
    </source>
</evidence>
<organism evidence="3 4">
    <name type="scientific">Enemella evansiae</name>
    <dbReference type="NCBI Taxonomy" id="2016499"/>
    <lineage>
        <taxon>Bacteria</taxon>
        <taxon>Bacillati</taxon>
        <taxon>Actinomycetota</taxon>
        <taxon>Actinomycetes</taxon>
        <taxon>Propionibacteriales</taxon>
        <taxon>Propionibacteriaceae</taxon>
        <taxon>Enemella</taxon>
    </lineage>
</organism>
<dbReference type="InterPro" id="IPR001932">
    <property type="entry name" value="PPM-type_phosphatase-like_dom"/>
</dbReference>
<feature type="region of interest" description="Disordered" evidence="1">
    <location>
        <begin position="38"/>
        <end position="66"/>
    </location>
</feature>
<gene>
    <name evidence="3" type="ORF">CGZ94_07645</name>
</gene>